<proteinExistence type="predicted"/>
<keyword evidence="2" id="KW-1185">Reference proteome</keyword>
<dbReference type="OrthoDB" id="2424757at2759"/>
<sequence length="70" mass="8235">MDVQKCLKQKLNNRANNFRKRAKKKGLKATIPNMQVASSDDEPKIMQQLTNIFKRYTVMNKENMDLSFRS</sequence>
<feature type="non-terminal residue" evidence="1">
    <location>
        <position position="1"/>
    </location>
</feature>
<comment type="caution">
    <text evidence="1">The sequence shown here is derived from an EMBL/GenBank/DDBJ whole genome shotgun (WGS) entry which is preliminary data.</text>
</comment>
<dbReference type="EMBL" id="CAJVQA010038723">
    <property type="protein sequence ID" value="CAG8811286.1"/>
    <property type="molecule type" value="Genomic_DNA"/>
</dbReference>
<evidence type="ECO:0000313" key="1">
    <source>
        <dbReference type="EMBL" id="CAG8811286.1"/>
    </source>
</evidence>
<organism evidence="1 2">
    <name type="scientific">Cetraspora pellucida</name>
    <dbReference type="NCBI Taxonomy" id="1433469"/>
    <lineage>
        <taxon>Eukaryota</taxon>
        <taxon>Fungi</taxon>
        <taxon>Fungi incertae sedis</taxon>
        <taxon>Mucoromycota</taxon>
        <taxon>Glomeromycotina</taxon>
        <taxon>Glomeromycetes</taxon>
        <taxon>Diversisporales</taxon>
        <taxon>Gigasporaceae</taxon>
        <taxon>Cetraspora</taxon>
    </lineage>
</organism>
<accession>A0A9N9K6G6</accession>
<name>A0A9N9K6G6_9GLOM</name>
<protein>
    <submittedName>
        <fullName evidence="1">22327_t:CDS:1</fullName>
    </submittedName>
</protein>
<reference evidence="1" key="1">
    <citation type="submission" date="2021-06" db="EMBL/GenBank/DDBJ databases">
        <authorList>
            <person name="Kallberg Y."/>
            <person name="Tangrot J."/>
            <person name="Rosling A."/>
        </authorList>
    </citation>
    <scope>NUCLEOTIDE SEQUENCE</scope>
    <source>
        <strain evidence="1">FL966</strain>
    </source>
</reference>
<evidence type="ECO:0000313" key="2">
    <source>
        <dbReference type="Proteomes" id="UP000789759"/>
    </source>
</evidence>
<dbReference type="Proteomes" id="UP000789759">
    <property type="component" value="Unassembled WGS sequence"/>
</dbReference>
<dbReference type="AlphaFoldDB" id="A0A9N9K6G6"/>
<gene>
    <name evidence="1" type="ORF">CPELLU_LOCUS18674</name>
</gene>